<dbReference type="GeneID" id="114335068"/>
<keyword evidence="4 5" id="KW-0472">Membrane</keyword>
<organism evidence="7 8">
    <name type="scientific">Diabrotica virgifera virgifera</name>
    <name type="common">western corn rootworm</name>
    <dbReference type="NCBI Taxonomy" id="50390"/>
    <lineage>
        <taxon>Eukaryota</taxon>
        <taxon>Metazoa</taxon>
        <taxon>Ecdysozoa</taxon>
        <taxon>Arthropoda</taxon>
        <taxon>Hexapoda</taxon>
        <taxon>Insecta</taxon>
        <taxon>Pterygota</taxon>
        <taxon>Neoptera</taxon>
        <taxon>Endopterygota</taxon>
        <taxon>Coleoptera</taxon>
        <taxon>Polyphaga</taxon>
        <taxon>Cucujiformia</taxon>
        <taxon>Chrysomeloidea</taxon>
        <taxon>Chrysomelidae</taxon>
        <taxon>Galerucinae</taxon>
        <taxon>Diabroticina</taxon>
        <taxon>Diabroticites</taxon>
        <taxon>Diabrotica</taxon>
    </lineage>
</organism>
<dbReference type="RefSeq" id="XP_028141026.2">
    <property type="nucleotide sequence ID" value="XM_028285225.2"/>
</dbReference>
<feature type="transmembrane region" description="Helical" evidence="5">
    <location>
        <begin position="270"/>
        <end position="290"/>
    </location>
</feature>
<feature type="transmembrane region" description="Helical" evidence="5">
    <location>
        <begin position="511"/>
        <end position="544"/>
    </location>
</feature>
<evidence type="ECO:0000256" key="5">
    <source>
        <dbReference type="SAM" id="Phobius"/>
    </source>
</evidence>
<name>A0ABM5IT10_DIAVI</name>
<keyword evidence="8" id="KW-1185">Reference proteome</keyword>
<evidence type="ECO:0000256" key="2">
    <source>
        <dbReference type="ARBA" id="ARBA00022692"/>
    </source>
</evidence>
<feature type="transmembrane region" description="Helical" evidence="5">
    <location>
        <begin position="455"/>
        <end position="475"/>
    </location>
</feature>
<feature type="transmembrane region" description="Helical" evidence="5">
    <location>
        <begin position="122"/>
        <end position="143"/>
    </location>
</feature>
<protein>
    <recommendedName>
        <fullName evidence="6">SLC26A/SulP transporter domain-containing protein</fullName>
    </recommendedName>
</protein>
<dbReference type="InterPro" id="IPR036513">
    <property type="entry name" value="STAS_dom_sf"/>
</dbReference>
<dbReference type="Proteomes" id="UP001652700">
    <property type="component" value="Unplaced"/>
</dbReference>
<dbReference type="InterPro" id="IPR001902">
    <property type="entry name" value="SLC26A/SulP_fam"/>
</dbReference>
<evidence type="ECO:0000259" key="6">
    <source>
        <dbReference type="Pfam" id="PF00916"/>
    </source>
</evidence>
<keyword evidence="3 5" id="KW-1133">Transmembrane helix</keyword>
<dbReference type="CDD" id="cd07042">
    <property type="entry name" value="STAS_SulP_like_sulfate_transporter"/>
    <property type="match status" value="1"/>
</dbReference>
<evidence type="ECO:0000256" key="1">
    <source>
        <dbReference type="ARBA" id="ARBA00004141"/>
    </source>
</evidence>
<sequence>MHSNDKDNFTDNPQQQYATRNDEAYDNPSFTHSSADISSIHSQRSTPCLGSAYLGPNYLGSNQFIVLDEDNRNTSVSSVIKNIVPWTKNRIRKGFTKKMLYRKLPILDWLPKYNTSYAAGDFIAGITVGLTLIPQGLAYHSIIGLPPQYGLYSSFIGCFIYIIFGSCKDVPFGPSALNAILAAQAVKGRGPEHAILLSFMAGLIQILMGIFGLGFIINFVSGPVSSGFTSAVALIIITSQVKDILGINPKSGTFVESWYNILQELPNTRLWDTVMGITCIILLLLMKSIGTKKLGSDEQKPAAFQKLFNNITWIIGTGRNAILVIICAFIGYVYCSIGEPPFLVIGEVPQGLPRFQPPSFGYTKEVNGTVVQEYTFMEMLSNLGSGIIIVPLVGLLENIAICKAFANGKPVDATQELIALGFCNIGNSFVQGYPGTGALGRSAVNNASGVRTPLGGLYTGILVIVALLFCTEYFYYIPNAVLGAVIIAATIFMIEVKVVKPMWRSKKSCFIIFIVTFIACLVLHLEIGILVGIGINLLLILYHAARPKIFVEKLSTTGGVEYLLLTPDRCLIFPSADYVRHIVTKYGVRQGIPVVIDCSHIYGADFTAATVIETLTSDFAARDQIIFFFNLKPSVCSVFEGLSPKGFVVFYNGNELDDLLLKYVKGENIKGENV</sequence>
<feature type="transmembrane region" description="Helical" evidence="5">
    <location>
        <begin position="194"/>
        <end position="220"/>
    </location>
</feature>
<reference evidence="7" key="1">
    <citation type="submission" date="2025-05" db="UniProtKB">
        <authorList>
            <consortium name="EnsemblMetazoa"/>
        </authorList>
    </citation>
    <scope>IDENTIFICATION</scope>
</reference>
<dbReference type="PANTHER" id="PTHR11814">
    <property type="entry name" value="SULFATE TRANSPORTER"/>
    <property type="match status" value="1"/>
</dbReference>
<feature type="transmembrane region" description="Helical" evidence="5">
    <location>
        <begin position="481"/>
        <end position="499"/>
    </location>
</feature>
<dbReference type="InterPro" id="IPR011547">
    <property type="entry name" value="SLC26A/SulP_dom"/>
</dbReference>
<evidence type="ECO:0000313" key="7">
    <source>
        <dbReference type="EnsemblMetazoa" id="XP_028141026.2"/>
    </source>
</evidence>
<feature type="domain" description="SLC26A/SulP transporter" evidence="6">
    <location>
        <begin position="120"/>
        <end position="516"/>
    </location>
</feature>
<evidence type="ECO:0000313" key="8">
    <source>
        <dbReference type="Proteomes" id="UP001652700"/>
    </source>
</evidence>
<accession>A0ABM5IT10</accession>
<dbReference type="Pfam" id="PF00916">
    <property type="entry name" value="Sulfate_transp"/>
    <property type="match status" value="1"/>
</dbReference>
<evidence type="ECO:0000256" key="3">
    <source>
        <dbReference type="ARBA" id="ARBA00022989"/>
    </source>
</evidence>
<proteinExistence type="predicted"/>
<feature type="transmembrane region" description="Helical" evidence="5">
    <location>
        <begin position="383"/>
        <end position="401"/>
    </location>
</feature>
<comment type="subcellular location">
    <subcellularLocation>
        <location evidence="1">Membrane</location>
        <topology evidence="1">Multi-pass membrane protein</topology>
    </subcellularLocation>
</comment>
<dbReference type="Gene3D" id="3.30.750.24">
    <property type="entry name" value="STAS domain"/>
    <property type="match status" value="1"/>
</dbReference>
<feature type="transmembrane region" description="Helical" evidence="5">
    <location>
        <begin position="311"/>
        <end position="334"/>
    </location>
</feature>
<keyword evidence="2 5" id="KW-0812">Transmembrane</keyword>
<dbReference type="EnsemblMetazoa" id="XM_028285225.2">
    <property type="protein sequence ID" value="XP_028141026.2"/>
    <property type="gene ID" value="LOC114335068"/>
</dbReference>
<evidence type="ECO:0000256" key="4">
    <source>
        <dbReference type="ARBA" id="ARBA00023136"/>
    </source>
</evidence>